<keyword evidence="3" id="KW-1185">Reference proteome</keyword>
<dbReference type="OrthoDB" id="7428490at2"/>
<feature type="transmembrane region" description="Helical" evidence="1">
    <location>
        <begin position="75"/>
        <end position="92"/>
    </location>
</feature>
<organism evidence="2 3">
    <name type="scientific">Qipengyuania nanhaisediminis</name>
    <dbReference type="NCBI Taxonomy" id="604088"/>
    <lineage>
        <taxon>Bacteria</taxon>
        <taxon>Pseudomonadati</taxon>
        <taxon>Pseudomonadota</taxon>
        <taxon>Alphaproteobacteria</taxon>
        <taxon>Sphingomonadales</taxon>
        <taxon>Erythrobacteraceae</taxon>
        <taxon>Qipengyuania</taxon>
    </lineage>
</organism>
<reference evidence="3" key="1">
    <citation type="submission" date="2016-10" db="EMBL/GenBank/DDBJ databases">
        <authorList>
            <person name="Varghese N."/>
            <person name="Submissions S."/>
        </authorList>
    </citation>
    <scope>NUCLEOTIDE SEQUENCE [LARGE SCALE GENOMIC DNA]</scope>
    <source>
        <strain evidence="3">CGMCC 1.7715</strain>
    </source>
</reference>
<keyword evidence="1" id="KW-0812">Transmembrane</keyword>
<gene>
    <name evidence="2" type="ORF">SAMN04488060_2772</name>
</gene>
<dbReference type="AlphaFoldDB" id="A0A1I5Q5I9"/>
<name>A0A1I5Q5I9_9SPHN</name>
<feature type="transmembrane region" description="Helical" evidence="1">
    <location>
        <begin position="104"/>
        <end position="124"/>
    </location>
</feature>
<keyword evidence="1" id="KW-0472">Membrane</keyword>
<evidence type="ECO:0000256" key="1">
    <source>
        <dbReference type="SAM" id="Phobius"/>
    </source>
</evidence>
<dbReference type="Proteomes" id="UP000199331">
    <property type="component" value="Unassembled WGS sequence"/>
</dbReference>
<evidence type="ECO:0000313" key="2">
    <source>
        <dbReference type="EMBL" id="SFP41472.1"/>
    </source>
</evidence>
<protein>
    <submittedName>
        <fullName evidence="2">Uncharacterized protein</fullName>
    </submittedName>
</protein>
<dbReference type="STRING" id="604088.SAMN04488060_2772"/>
<dbReference type="RefSeq" id="WP_090483041.1">
    <property type="nucleotide sequence ID" value="NZ_FOWZ01000005.1"/>
</dbReference>
<proteinExistence type="predicted"/>
<sequence>MPDEKDEPEDANEGDVMAGDRRIARTDTALPDWYASDTAYRPIPIAWFAGALVLQVVTQPAIVMLLWGWIGLPQLVVVAVALLASGMIWQFTWDRGMLGAPRPWQWATGLMLAFFFGITALSMLG</sequence>
<keyword evidence="1" id="KW-1133">Transmembrane helix</keyword>
<dbReference type="EMBL" id="FOWZ01000005">
    <property type="protein sequence ID" value="SFP41472.1"/>
    <property type="molecule type" value="Genomic_DNA"/>
</dbReference>
<feature type="transmembrane region" description="Helical" evidence="1">
    <location>
        <begin position="45"/>
        <end position="68"/>
    </location>
</feature>
<evidence type="ECO:0000313" key="3">
    <source>
        <dbReference type="Proteomes" id="UP000199331"/>
    </source>
</evidence>
<accession>A0A1I5Q5I9</accession>